<evidence type="ECO:0000313" key="2">
    <source>
        <dbReference type="EMBL" id="KJH42791.1"/>
    </source>
</evidence>
<evidence type="ECO:0000313" key="3">
    <source>
        <dbReference type="Proteomes" id="UP000053766"/>
    </source>
</evidence>
<proteinExistence type="predicted"/>
<feature type="coiled-coil region" evidence="1">
    <location>
        <begin position="56"/>
        <end position="191"/>
    </location>
</feature>
<keyword evidence="1" id="KW-0175">Coiled coil</keyword>
<dbReference type="OrthoDB" id="5917859at2759"/>
<dbReference type="AlphaFoldDB" id="A0A0D8XKF5"/>
<reference evidence="2 3" key="1">
    <citation type="submission" date="2013-11" db="EMBL/GenBank/DDBJ databases">
        <title>Draft genome of the bovine lungworm Dictyocaulus viviparus.</title>
        <authorList>
            <person name="Mitreva M."/>
        </authorList>
    </citation>
    <scope>NUCLEOTIDE SEQUENCE [LARGE SCALE GENOMIC DNA]</scope>
    <source>
        <strain evidence="2 3">HannoverDv2000</strain>
    </source>
</reference>
<dbReference type="EMBL" id="KN716624">
    <property type="protein sequence ID" value="KJH42791.1"/>
    <property type="molecule type" value="Genomic_DNA"/>
</dbReference>
<feature type="coiled-coil region" evidence="1">
    <location>
        <begin position="5"/>
        <end position="32"/>
    </location>
</feature>
<gene>
    <name evidence="2" type="ORF">DICVIV_11206</name>
</gene>
<keyword evidence="3" id="KW-1185">Reference proteome</keyword>
<accession>A0A0D8XKF5</accession>
<dbReference type="STRING" id="29172.A0A0D8XKF5"/>
<protein>
    <submittedName>
        <fullName evidence="2">Uncharacterized protein</fullName>
    </submittedName>
</protein>
<dbReference type="Proteomes" id="UP000053766">
    <property type="component" value="Unassembled WGS sequence"/>
</dbReference>
<organism evidence="2 3">
    <name type="scientific">Dictyocaulus viviparus</name>
    <name type="common">Bovine lungworm</name>
    <dbReference type="NCBI Taxonomy" id="29172"/>
    <lineage>
        <taxon>Eukaryota</taxon>
        <taxon>Metazoa</taxon>
        <taxon>Ecdysozoa</taxon>
        <taxon>Nematoda</taxon>
        <taxon>Chromadorea</taxon>
        <taxon>Rhabditida</taxon>
        <taxon>Rhabditina</taxon>
        <taxon>Rhabditomorpha</taxon>
        <taxon>Strongyloidea</taxon>
        <taxon>Metastrongylidae</taxon>
        <taxon>Dictyocaulus</taxon>
    </lineage>
</organism>
<dbReference type="SUPFAM" id="SSF58104">
    <property type="entry name" value="Methyl-accepting chemotaxis protein (MCP) signaling domain"/>
    <property type="match status" value="1"/>
</dbReference>
<evidence type="ECO:0000256" key="1">
    <source>
        <dbReference type="SAM" id="Coils"/>
    </source>
</evidence>
<reference evidence="3" key="2">
    <citation type="journal article" date="2016" name="Sci. Rep.">
        <title>Dictyocaulus viviparus genome, variome and transcriptome elucidate lungworm biology and support future intervention.</title>
        <authorList>
            <person name="McNulty S.N."/>
            <person name="Strube C."/>
            <person name="Rosa B.A."/>
            <person name="Martin J.C."/>
            <person name="Tyagi R."/>
            <person name="Choi Y.J."/>
            <person name="Wang Q."/>
            <person name="Hallsworth Pepin K."/>
            <person name="Zhang X."/>
            <person name="Ozersky P."/>
            <person name="Wilson R.K."/>
            <person name="Sternberg P.W."/>
            <person name="Gasser R.B."/>
            <person name="Mitreva M."/>
        </authorList>
    </citation>
    <scope>NUCLEOTIDE SEQUENCE [LARGE SCALE GENOMIC DNA]</scope>
    <source>
        <strain evidence="3">HannoverDv2000</strain>
    </source>
</reference>
<sequence length="260" mass="30127">MKLRLKELKADLREEIRHNFELQQTIDKLNERDSEQAVRLSNGAVDSRKDYQDDSLENAKLLIIEKEEELRRKDEEITQLRQKSSDLEQTIEQQSDSPERVNKIASLEAKIVELVEEKTQMISRLQSEETAAVAEKDQRISQLVGELETAQNDLREARNRIQELGEKEEEINNLHSVIAELRSSLATAKKEKEESEWHLGEHKEWLSNSKEKVAYLQNQLNILNDPDRLAVLPSSPKMRPILENLNADESAKAQVSFFFI</sequence>
<name>A0A0D8XKF5_DICVI</name>